<dbReference type="PRINTS" id="PR00258">
    <property type="entry name" value="SPERACTRCPTR"/>
</dbReference>
<dbReference type="InterPro" id="IPR001190">
    <property type="entry name" value="SRCR"/>
</dbReference>
<dbReference type="PROSITE" id="PS50287">
    <property type="entry name" value="SRCR_2"/>
    <property type="match status" value="4"/>
</dbReference>
<evidence type="ECO:0000256" key="4">
    <source>
        <dbReference type="PROSITE-ProRule" id="PRU00196"/>
    </source>
</evidence>
<keyword evidence="6" id="KW-0675">Receptor</keyword>
<feature type="domain" description="SRCR" evidence="5">
    <location>
        <begin position="286"/>
        <end position="388"/>
    </location>
</feature>
<dbReference type="AlphaFoldDB" id="A0AA35WJB0"/>
<proteinExistence type="predicted"/>
<feature type="domain" description="SRCR" evidence="5">
    <location>
        <begin position="65"/>
        <end position="170"/>
    </location>
</feature>
<feature type="non-terminal residue" evidence="6">
    <location>
        <position position="448"/>
    </location>
</feature>
<feature type="domain" description="SRCR" evidence="5">
    <location>
        <begin position="168"/>
        <end position="282"/>
    </location>
</feature>
<comment type="caution">
    <text evidence="4">Lacks conserved residue(s) required for the propagation of feature annotation.</text>
</comment>
<dbReference type="GO" id="GO:0016020">
    <property type="term" value="C:membrane"/>
    <property type="evidence" value="ECO:0007669"/>
    <property type="project" value="InterPro"/>
</dbReference>
<feature type="non-terminal residue" evidence="6">
    <location>
        <position position="1"/>
    </location>
</feature>
<evidence type="ECO:0000256" key="2">
    <source>
        <dbReference type="ARBA" id="ARBA00022737"/>
    </source>
</evidence>
<dbReference type="InterPro" id="IPR036772">
    <property type="entry name" value="SRCR-like_dom_sf"/>
</dbReference>
<evidence type="ECO:0000256" key="3">
    <source>
        <dbReference type="ARBA" id="ARBA00023157"/>
    </source>
</evidence>
<feature type="disulfide bond" evidence="4">
    <location>
        <begin position="249"/>
        <end position="259"/>
    </location>
</feature>
<dbReference type="PANTHER" id="PTHR19331:SF487">
    <property type="entry name" value="SOLUBLE SCAVENGER RECEPTOR CYSTEINE-RICH DOMAIN-CONTAINING PROTEIN SSC5D"/>
    <property type="match status" value="1"/>
</dbReference>
<evidence type="ECO:0000313" key="6">
    <source>
        <dbReference type="EMBL" id="CAI8023558.1"/>
    </source>
</evidence>
<evidence type="ECO:0000313" key="7">
    <source>
        <dbReference type="Proteomes" id="UP001174909"/>
    </source>
</evidence>
<gene>
    <name evidence="6" type="ORF">GBAR_LOCUS13755</name>
</gene>
<accession>A0AA35WJB0</accession>
<sequence length="448" mass="49796">GAVIPCCNNYGVASGAILITEVVCTGSETRIEFCAYQMNTDSLLSHEYDVLVQCQEGNDTNEGDIRLVGGTNHWEGRVEVFLSREWGTVSFDYYYSRYYSSVPVVCRQLGYSVQDVRQSCCSVFGEGTGPIQMEYPYCGGGEFRLIDCDYNRDLFQTGYSHSNDWGVFCSIDGQDPWDIRLYGGKLQVYLSEQWQPVANSYSTWTSNNSRVVCRELGFDPYHTDSSSFYRHNTYYPSPPVTTIIDNVTCSGDESSLQSCVHVSTLLSSYPTVGVECLGVDCRSRGMRLAGGGTEAEGRVEVCFNSRWGTVCDNRWNENSTAVACKHLGFSETVNESRYFSSDKFGKGIGPVLIDYINCTGLEGSLLRCNHFTHASGCSHDSDVGVTCMPARCSDGQLRLTDGSGVTGGRVEICSHQRWNTFYSSTWFATNGKVACIELGFRGTYYYPW</sequence>
<dbReference type="PROSITE" id="PS00420">
    <property type="entry name" value="SRCR_1"/>
    <property type="match status" value="1"/>
</dbReference>
<organism evidence="6 7">
    <name type="scientific">Geodia barretti</name>
    <name type="common">Barrett's horny sponge</name>
    <dbReference type="NCBI Taxonomy" id="519541"/>
    <lineage>
        <taxon>Eukaryota</taxon>
        <taxon>Metazoa</taxon>
        <taxon>Porifera</taxon>
        <taxon>Demospongiae</taxon>
        <taxon>Heteroscleromorpha</taxon>
        <taxon>Tetractinellida</taxon>
        <taxon>Astrophorina</taxon>
        <taxon>Geodiidae</taxon>
        <taxon>Geodia</taxon>
    </lineage>
</organism>
<dbReference type="Pfam" id="PF00530">
    <property type="entry name" value="SRCR"/>
    <property type="match status" value="3"/>
</dbReference>
<dbReference type="PANTHER" id="PTHR19331">
    <property type="entry name" value="SCAVENGER RECEPTOR DOMAIN-CONTAINING"/>
    <property type="match status" value="1"/>
</dbReference>
<evidence type="ECO:0000256" key="1">
    <source>
        <dbReference type="ARBA" id="ARBA00022729"/>
    </source>
</evidence>
<dbReference type="EMBL" id="CASHTH010002014">
    <property type="protein sequence ID" value="CAI8023558.1"/>
    <property type="molecule type" value="Genomic_DNA"/>
</dbReference>
<feature type="domain" description="SRCR" evidence="5">
    <location>
        <begin position="397"/>
        <end position="448"/>
    </location>
</feature>
<keyword evidence="7" id="KW-1185">Reference proteome</keyword>
<keyword evidence="3 4" id="KW-1015">Disulfide bond</keyword>
<dbReference type="SMART" id="SM00202">
    <property type="entry name" value="SR"/>
    <property type="match status" value="3"/>
</dbReference>
<dbReference type="Gene3D" id="3.10.250.10">
    <property type="entry name" value="SRCR-like domain"/>
    <property type="match status" value="5"/>
</dbReference>
<name>A0AA35WJB0_GEOBA</name>
<protein>
    <submittedName>
        <fullName evidence="6">Scavenger receptor cysteine-rich domain superfamily protein</fullName>
    </submittedName>
</protein>
<feature type="disulfide bond" evidence="4">
    <location>
        <begin position="358"/>
        <end position="368"/>
    </location>
</feature>
<comment type="caution">
    <text evidence="6">The sequence shown here is derived from an EMBL/GenBank/DDBJ whole genome shotgun (WGS) entry which is preliminary data.</text>
</comment>
<dbReference type="FunFam" id="3.10.250.10:FF:000001">
    <property type="entry name" value="Lysyl oxidase 4 isoform X1"/>
    <property type="match status" value="1"/>
</dbReference>
<keyword evidence="2" id="KW-0677">Repeat</keyword>
<feature type="disulfide bond" evidence="4">
    <location>
        <begin position="138"/>
        <end position="148"/>
    </location>
</feature>
<reference evidence="6" key="1">
    <citation type="submission" date="2023-03" db="EMBL/GenBank/DDBJ databases">
        <authorList>
            <person name="Steffen K."/>
            <person name="Cardenas P."/>
        </authorList>
    </citation>
    <scope>NUCLEOTIDE SEQUENCE</scope>
</reference>
<keyword evidence="1" id="KW-0732">Signal</keyword>
<dbReference type="Proteomes" id="UP001174909">
    <property type="component" value="Unassembled WGS sequence"/>
</dbReference>
<evidence type="ECO:0000259" key="5">
    <source>
        <dbReference type="PROSITE" id="PS50287"/>
    </source>
</evidence>
<dbReference type="SUPFAM" id="SSF56487">
    <property type="entry name" value="SRCR-like"/>
    <property type="match status" value="5"/>
</dbReference>